<evidence type="ECO:0000313" key="8">
    <source>
        <dbReference type="Proteomes" id="UP000028042"/>
    </source>
</evidence>
<dbReference type="KEGG" id="cpae:CPAST_c05560"/>
<dbReference type="Proteomes" id="UP000028042">
    <property type="component" value="Unassembled WGS sequence"/>
</dbReference>
<dbReference type="eggNOG" id="COG1653">
    <property type="taxonomic scope" value="Bacteria"/>
</dbReference>
<protein>
    <submittedName>
        <fullName evidence="6">ABC-type sugar transport system, periplasmic component</fullName>
    </submittedName>
    <submittedName>
        <fullName evidence="7">Extracellular solute-binding protein family 1</fullName>
    </submittedName>
</protein>
<evidence type="ECO:0000313" key="7">
    <source>
        <dbReference type="EMBL" id="KRU13344.1"/>
    </source>
</evidence>
<dbReference type="Proteomes" id="UP000030905">
    <property type="component" value="Chromosome"/>
</dbReference>
<dbReference type="PROSITE" id="PS51257">
    <property type="entry name" value="PROKAR_LIPOPROTEIN"/>
    <property type="match status" value="1"/>
</dbReference>
<evidence type="ECO:0000313" key="9">
    <source>
        <dbReference type="Proteomes" id="UP000030905"/>
    </source>
</evidence>
<name>A0A0H3IYQ3_CLOPA</name>
<evidence type="ECO:0000256" key="3">
    <source>
        <dbReference type="ARBA" id="ARBA00022448"/>
    </source>
</evidence>
<dbReference type="AlphaFoldDB" id="A0A0H3IYQ3"/>
<feature type="chain" id="PRO_5038209441" evidence="5">
    <location>
        <begin position="24"/>
        <end position="425"/>
    </location>
</feature>
<gene>
    <name evidence="6" type="ORF">CLPA_c05560</name>
    <name evidence="7" type="ORF">CP6013_02592</name>
</gene>
<evidence type="ECO:0000256" key="2">
    <source>
        <dbReference type="ARBA" id="ARBA00008520"/>
    </source>
</evidence>
<organism evidence="6 9">
    <name type="scientific">Clostridium pasteurianum DSM 525 = ATCC 6013</name>
    <dbReference type="NCBI Taxonomy" id="1262449"/>
    <lineage>
        <taxon>Bacteria</taxon>
        <taxon>Bacillati</taxon>
        <taxon>Bacillota</taxon>
        <taxon>Clostridia</taxon>
        <taxon>Eubacteriales</taxon>
        <taxon>Clostridiaceae</taxon>
        <taxon>Clostridium</taxon>
    </lineage>
</organism>
<reference evidence="7" key="2">
    <citation type="submission" date="2015-10" db="EMBL/GenBank/DDBJ databases">
        <title>Improved Draft Genome Sequence of Clostridium pasteurianum Strain ATCC 6013 (DSM 525) Using a Hybrid Next-Generation Sequencing Approach.</title>
        <authorList>
            <person name="Pyne M.E."/>
            <person name="Utturkar S.M."/>
            <person name="Brown S.D."/>
            <person name="Moo-Young M."/>
            <person name="Chung D.A."/>
            <person name="Chou P.C."/>
        </authorList>
    </citation>
    <scope>NUCLEOTIDE SEQUENCE</scope>
    <source>
        <strain evidence="7">ATCC 6013</strain>
    </source>
</reference>
<dbReference type="EMBL" id="JPGY02000001">
    <property type="protein sequence ID" value="KRU13344.1"/>
    <property type="molecule type" value="Genomic_DNA"/>
</dbReference>
<dbReference type="PANTHER" id="PTHR43649:SF31">
    <property type="entry name" value="SN-GLYCEROL-3-PHOSPHATE-BINDING PERIPLASMIC PROTEIN UGPB"/>
    <property type="match status" value="1"/>
</dbReference>
<dbReference type="RefSeq" id="WP_004455256.1">
    <property type="nucleotide sequence ID" value="NZ_ANZB01000001.1"/>
</dbReference>
<dbReference type="PANTHER" id="PTHR43649">
    <property type="entry name" value="ARABINOSE-BINDING PROTEIN-RELATED"/>
    <property type="match status" value="1"/>
</dbReference>
<evidence type="ECO:0000313" key="6">
    <source>
        <dbReference type="EMBL" id="AJA50644.1"/>
    </source>
</evidence>
<keyword evidence="3" id="KW-0813">Transport</keyword>
<evidence type="ECO:0000256" key="5">
    <source>
        <dbReference type="SAM" id="SignalP"/>
    </source>
</evidence>
<comment type="subcellular location">
    <subcellularLocation>
        <location evidence="1">Cell envelope</location>
    </subcellularLocation>
</comment>
<dbReference type="EMBL" id="CP009268">
    <property type="protein sequence ID" value="AJA50644.1"/>
    <property type="molecule type" value="Genomic_DNA"/>
</dbReference>
<dbReference type="InterPro" id="IPR050490">
    <property type="entry name" value="Bact_solute-bd_prot1"/>
</dbReference>
<proteinExistence type="inferred from homology"/>
<keyword evidence="4 5" id="KW-0732">Signal</keyword>
<evidence type="ECO:0000256" key="1">
    <source>
        <dbReference type="ARBA" id="ARBA00004196"/>
    </source>
</evidence>
<dbReference type="GeneID" id="93072783"/>
<dbReference type="CDD" id="cd13585">
    <property type="entry name" value="PBP2_TMBP_like"/>
    <property type="match status" value="1"/>
</dbReference>
<dbReference type="GO" id="GO:0030313">
    <property type="term" value="C:cell envelope"/>
    <property type="evidence" value="ECO:0007669"/>
    <property type="project" value="UniProtKB-SubCell"/>
</dbReference>
<dbReference type="KEGG" id="cpat:CLPA_c05560"/>
<accession>A0A0H3IYQ3</accession>
<dbReference type="Gene3D" id="3.40.190.10">
    <property type="entry name" value="Periplasmic binding protein-like II"/>
    <property type="match status" value="1"/>
</dbReference>
<evidence type="ECO:0000256" key="4">
    <source>
        <dbReference type="ARBA" id="ARBA00022729"/>
    </source>
</evidence>
<sequence>MRKNLKKIAAIALGLLTTMSVFAGCGGSKSSSGGNVTLTYSIWDKNQQPGMQAIADEFHKKNPNITVKVEVTPWDQYWTKLDAGASSGTMPDVFWMHSNQYLKYASGNMLMDITDRIKDSKEASMSNFPKGLVDTYTVKGKYYAMPKDYATIGLWYNKTMFDEKGIPYPDDTWDWNKLLEAAQKLTDPSKGVYGFIAPADDEQGYYNFVYQNQGYILSPDKTKSGFDLPATKEAIQWDVDLSRKYKVSPTQQQFADTTFTQYFESGKAAMGLFGSWMLSEFQANEYVAKNCDVAVMPKGKVRATIYNGLANSVSAKTKHPEEAWKFLEYLGSKEANTIHGEKGAAISAYKGTEESWVNAFKGFNVKVYPEMLEYGVVFPNSETKAKWYPIQNETMTKVFSGQLTVDQGTSQVTKQMNDLLATEKK</sequence>
<reference evidence="7 8" key="3">
    <citation type="journal article" name="Genome Announc.">
        <title>Improved Draft Genome Sequence of Clostridium pasteurianum Strain ATCC 6013 (DSM 525) Using a Hybrid Next-Generation Sequencing Approach.</title>
        <authorList>
            <person name="Pyne M.E."/>
            <person name="Utturkar S."/>
            <person name="Brown S.D."/>
            <person name="Moo-Young M."/>
            <person name="Chung D.A."/>
            <person name="Chou C.P."/>
        </authorList>
    </citation>
    <scope>NUCLEOTIDE SEQUENCE [LARGE SCALE GENOMIC DNA]</scope>
    <source>
        <strain evidence="7 8">ATCC 6013</strain>
    </source>
</reference>
<dbReference type="PATRIC" id="fig|1262449.3.peg.453"/>
<keyword evidence="9" id="KW-1185">Reference proteome</keyword>
<dbReference type="Pfam" id="PF01547">
    <property type="entry name" value="SBP_bac_1"/>
    <property type="match status" value="1"/>
</dbReference>
<comment type="similarity">
    <text evidence="2">Belongs to the bacterial solute-binding protein 1 family.</text>
</comment>
<feature type="signal peptide" evidence="5">
    <location>
        <begin position="1"/>
        <end position="23"/>
    </location>
</feature>
<dbReference type="InterPro" id="IPR006059">
    <property type="entry name" value="SBP"/>
</dbReference>
<reference evidence="6 9" key="1">
    <citation type="journal article" date="2015" name="Genome Announc.">
        <title>Complete Genome Sequence of the Nitrogen-Fixing and Solvent-Producing Clostridium pasteurianum DSM 525.</title>
        <authorList>
            <person name="Poehlein A."/>
            <person name="Grosse-Honebrink A."/>
            <person name="Zhang Y."/>
            <person name="Minton N.P."/>
            <person name="Daniel R."/>
        </authorList>
    </citation>
    <scope>NUCLEOTIDE SEQUENCE [LARGE SCALE GENOMIC DNA]</scope>
    <source>
        <strain evidence="6">DSM 525</strain>
        <strain evidence="9">DSM 525 / ATCC 6013</strain>
    </source>
</reference>
<keyword evidence="6" id="KW-0762">Sugar transport</keyword>
<dbReference type="SUPFAM" id="SSF53850">
    <property type="entry name" value="Periplasmic binding protein-like II"/>
    <property type="match status" value="1"/>
</dbReference>